<feature type="region of interest" description="Disordered" evidence="10">
    <location>
        <begin position="152"/>
        <end position="184"/>
    </location>
</feature>
<dbReference type="Proteomes" id="UP000246121">
    <property type="component" value="Unassembled WGS sequence"/>
</dbReference>
<dbReference type="VEuPathDB" id="TriTrypDB:TcG_05071"/>
<name>A0A2V2VIR6_TRYCR</name>
<comment type="caution">
    <text evidence="12">The sequence shown here is derived from an EMBL/GenBank/DDBJ whole genome shotgun (WGS) entry which is preliminary data.</text>
</comment>
<dbReference type="EC" id="2.7.11.1" evidence="1"/>
<keyword evidence="5" id="KW-0418">Kinase</keyword>
<dbReference type="SUPFAM" id="SSF56112">
    <property type="entry name" value="Protein kinase-like (PK-like)"/>
    <property type="match status" value="1"/>
</dbReference>
<dbReference type="VEuPathDB" id="TriTrypDB:Tc_MARK_6379"/>
<evidence type="ECO:0000313" key="13">
    <source>
        <dbReference type="Proteomes" id="UP000246121"/>
    </source>
</evidence>
<keyword evidence="6 9" id="KW-0067">ATP-binding</keyword>
<accession>A0A2V2VIR6</accession>
<keyword evidence="3" id="KW-0808">Transferase</keyword>
<feature type="domain" description="Protein kinase" evidence="11">
    <location>
        <begin position="111"/>
        <end position="589"/>
    </location>
</feature>
<dbReference type="GO" id="GO:0004674">
    <property type="term" value="F:protein serine/threonine kinase activity"/>
    <property type="evidence" value="ECO:0007669"/>
    <property type="project" value="UniProtKB-KW"/>
</dbReference>
<dbReference type="PROSITE" id="PS00107">
    <property type="entry name" value="PROTEIN_KINASE_ATP"/>
    <property type="match status" value="1"/>
</dbReference>
<evidence type="ECO:0000256" key="2">
    <source>
        <dbReference type="ARBA" id="ARBA00022527"/>
    </source>
</evidence>
<keyword evidence="2" id="KW-0723">Serine/threonine-protein kinase</keyword>
<dbReference type="PANTHER" id="PTHR43895">
    <property type="entry name" value="CALCIUM/CALMODULIN-DEPENDENT PROTEIN KINASE KINASE-RELATED"/>
    <property type="match status" value="1"/>
</dbReference>
<dbReference type="VEuPathDB" id="TriTrypDB:TcYC6_0074910"/>
<dbReference type="VEuPathDB" id="TriTrypDB:TCSYLVIO_007407"/>
<dbReference type="VEuPathDB" id="TriTrypDB:TcBrA4_0056420"/>
<evidence type="ECO:0000256" key="3">
    <source>
        <dbReference type="ARBA" id="ARBA00022679"/>
    </source>
</evidence>
<dbReference type="PANTHER" id="PTHR43895:SF32">
    <property type="entry name" value="SERINE_THREONINE-PROTEIN KINASE CHK1"/>
    <property type="match status" value="1"/>
</dbReference>
<evidence type="ECO:0000259" key="11">
    <source>
        <dbReference type="PROSITE" id="PS50011"/>
    </source>
</evidence>
<dbReference type="GO" id="GO:0007165">
    <property type="term" value="P:signal transduction"/>
    <property type="evidence" value="ECO:0007669"/>
    <property type="project" value="TreeGrafter"/>
</dbReference>
<evidence type="ECO:0000256" key="6">
    <source>
        <dbReference type="ARBA" id="ARBA00022840"/>
    </source>
</evidence>
<feature type="binding site" evidence="9">
    <location>
        <position position="145"/>
    </location>
    <ligand>
        <name>ATP</name>
        <dbReference type="ChEBI" id="CHEBI:30616"/>
    </ligand>
</feature>
<feature type="compositionally biased region" description="Polar residues" evidence="10">
    <location>
        <begin position="174"/>
        <end position="184"/>
    </location>
</feature>
<dbReference type="PROSITE" id="PS00108">
    <property type="entry name" value="PROTEIN_KINASE_ST"/>
    <property type="match status" value="1"/>
</dbReference>
<dbReference type="AlphaFoldDB" id="A0A2V2VIR6"/>
<dbReference type="EMBL" id="PRFA01000019">
    <property type="protein sequence ID" value="PWU96317.1"/>
    <property type="molecule type" value="Genomic_DNA"/>
</dbReference>
<dbReference type="InterPro" id="IPR011009">
    <property type="entry name" value="Kinase-like_dom_sf"/>
</dbReference>
<dbReference type="VEuPathDB" id="TriTrypDB:TCDM_01982"/>
<dbReference type="PROSITE" id="PS50011">
    <property type="entry name" value="PROTEIN_KINASE_DOM"/>
    <property type="match status" value="1"/>
</dbReference>
<dbReference type="VEuPathDB" id="TriTrypDB:C4B63_19g173"/>
<evidence type="ECO:0000256" key="9">
    <source>
        <dbReference type="PROSITE-ProRule" id="PRU10141"/>
    </source>
</evidence>
<keyword evidence="4 9" id="KW-0547">Nucleotide-binding</keyword>
<protein>
    <recommendedName>
        <fullName evidence="1">non-specific serine/threonine protein kinase</fullName>
        <ecNumber evidence="1">2.7.11.1</ecNumber>
    </recommendedName>
</protein>
<evidence type="ECO:0000256" key="7">
    <source>
        <dbReference type="ARBA" id="ARBA00047899"/>
    </source>
</evidence>
<evidence type="ECO:0000256" key="5">
    <source>
        <dbReference type="ARBA" id="ARBA00022777"/>
    </source>
</evidence>
<dbReference type="Gene3D" id="1.10.510.10">
    <property type="entry name" value="Transferase(Phosphotransferase) domain 1"/>
    <property type="match status" value="2"/>
</dbReference>
<dbReference type="VEuPathDB" id="TriTrypDB:ECC02_003595"/>
<sequence length="599" mass="65177">MRAGSSAVATVTPAENVLLSPGVPFALAKKVATPQQDRVDSGGNSGISSQKRVSAVGSVPPVRCAVAAECREAEVAPNVCSSLGSFVDLPNSKGNQECHRIHPLRDFLETYKIRRLLGHGSYSVVFEVVNRKTKERKAAKFLIAKETQLARRKQGGEGGNGKDKGSMAIEGGRQVNNNSNTSTSLPESLVKEITVSFMARHPNLVHTSDVFVEDVEDLQRRVQRYNSQLFIVSSTSSSVTAKRRVKQEPLLVLAKKNAVSHVSSTTCDSFSGRDNGGGDAPEQRQGSLPAMPASSAVVKSAAETNQSAIEKVRQQLQEGKVQCILVMELLTGRDLFTLVSRKPLNEARTAAYMMDLLLALQCLHSQQIVHRDVKVENIVIDPQDRARLIDYGFCEGLQWSSNTNAGCSGETHKVCDGTLTQFCGSYHYVAPEVIRAAMHSRLSARPTDAKEANNSVSVKLPPISMTGSTGICGNPMTPRTPAEDKNSRGIHSAASIGILRTLLTPGPMGYGTSVDLWSAGVVMFVLLHSTFPFHDERRSSLLKLISSGRQTVRPSPLLSSDAKDLLRRLLTHDARHRLTTAQAVEHPWFKRLLQRRGME</sequence>
<dbReference type="GO" id="GO:0005524">
    <property type="term" value="F:ATP binding"/>
    <property type="evidence" value="ECO:0007669"/>
    <property type="project" value="UniProtKB-UniRule"/>
</dbReference>
<evidence type="ECO:0000313" key="12">
    <source>
        <dbReference type="EMBL" id="PWU96317.1"/>
    </source>
</evidence>
<dbReference type="SMART" id="SM00220">
    <property type="entry name" value="S_TKc"/>
    <property type="match status" value="1"/>
</dbReference>
<comment type="catalytic activity">
    <reaction evidence="7">
        <text>L-threonyl-[protein] + ATP = O-phospho-L-threonyl-[protein] + ADP + H(+)</text>
        <dbReference type="Rhea" id="RHEA:46608"/>
        <dbReference type="Rhea" id="RHEA-COMP:11060"/>
        <dbReference type="Rhea" id="RHEA-COMP:11605"/>
        <dbReference type="ChEBI" id="CHEBI:15378"/>
        <dbReference type="ChEBI" id="CHEBI:30013"/>
        <dbReference type="ChEBI" id="CHEBI:30616"/>
        <dbReference type="ChEBI" id="CHEBI:61977"/>
        <dbReference type="ChEBI" id="CHEBI:456216"/>
        <dbReference type="EC" id="2.7.11.1"/>
    </reaction>
</comment>
<evidence type="ECO:0000256" key="4">
    <source>
        <dbReference type="ARBA" id="ARBA00022741"/>
    </source>
</evidence>
<evidence type="ECO:0000256" key="10">
    <source>
        <dbReference type="SAM" id="MobiDB-lite"/>
    </source>
</evidence>
<evidence type="ECO:0000256" key="8">
    <source>
        <dbReference type="ARBA" id="ARBA00048679"/>
    </source>
</evidence>
<dbReference type="InterPro" id="IPR017441">
    <property type="entry name" value="Protein_kinase_ATP_BS"/>
</dbReference>
<evidence type="ECO:0000256" key="1">
    <source>
        <dbReference type="ARBA" id="ARBA00012513"/>
    </source>
</evidence>
<dbReference type="Pfam" id="PF00069">
    <property type="entry name" value="Pkinase"/>
    <property type="match status" value="2"/>
</dbReference>
<dbReference type="VEuPathDB" id="TriTrypDB:TcCL_ESM11166"/>
<dbReference type="VEuPathDB" id="TriTrypDB:BCY84_03186"/>
<organism evidence="12 13">
    <name type="scientific">Trypanosoma cruzi</name>
    <dbReference type="NCBI Taxonomy" id="5693"/>
    <lineage>
        <taxon>Eukaryota</taxon>
        <taxon>Discoba</taxon>
        <taxon>Euglenozoa</taxon>
        <taxon>Kinetoplastea</taxon>
        <taxon>Metakinetoplastina</taxon>
        <taxon>Trypanosomatida</taxon>
        <taxon>Trypanosomatidae</taxon>
        <taxon>Trypanosoma</taxon>
        <taxon>Schizotrypanum</taxon>
    </lineage>
</organism>
<dbReference type="VEuPathDB" id="TriTrypDB:TcCLB.506925.180"/>
<dbReference type="InterPro" id="IPR008271">
    <property type="entry name" value="Ser/Thr_kinase_AS"/>
</dbReference>
<gene>
    <name evidence="12" type="ORF">C4B63_19g173</name>
</gene>
<reference evidence="12 13" key="1">
    <citation type="journal article" date="2018" name="Microb. Genom.">
        <title>Expanding an expanded genome: long-read sequencing of Trypanosoma cruzi.</title>
        <authorList>
            <person name="Berna L."/>
            <person name="Rodriguez M."/>
            <person name="Chiribao M.L."/>
            <person name="Parodi-Talice A."/>
            <person name="Pita S."/>
            <person name="Rijo G."/>
            <person name="Alvarez-Valin F."/>
            <person name="Robello C."/>
        </authorList>
    </citation>
    <scope>NUCLEOTIDE SEQUENCE [LARGE SCALE GENOMIC DNA]</scope>
    <source>
        <strain evidence="12 13">Dm28c</strain>
    </source>
</reference>
<dbReference type="VEuPathDB" id="TriTrypDB:C3747_9g217"/>
<proteinExistence type="predicted"/>
<dbReference type="InterPro" id="IPR000719">
    <property type="entry name" value="Prot_kinase_dom"/>
</dbReference>
<feature type="region of interest" description="Disordered" evidence="10">
    <location>
        <begin position="264"/>
        <end position="294"/>
    </location>
</feature>
<comment type="catalytic activity">
    <reaction evidence="8">
        <text>L-seryl-[protein] + ATP = O-phospho-L-seryl-[protein] + ADP + H(+)</text>
        <dbReference type="Rhea" id="RHEA:17989"/>
        <dbReference type="Rhea" id="RHEA-COMP:9863"/>
        <dbReference type="Rhea" id="RHEA-COMP:11604"/>
        <dbReference type="ChEBI" id="CHEBI:15378"/>
        <dbReference type="ChEBI" id="CHEBI:29999"/>
        <dbReference type="ChEBI" id="CHEBI:30616"/>
        <dbReference type="ChEBI" id="CHEBI:83421"/>
        <dbReference type="ChEBI" id="CHEBI:456216"/>
        <dbReference type="EC" id="2.7.11.1"/>
    </reaction>
</comment>
<dbReference type="Gene3D" id="3.30.200.20">
    <property type="entry name" value="Phosphorylase Kinase, domain 1"/>
    <property type="match status" value="1"/>
</dbReference>